<dbReference type="GO" id="GO:0030295">
    <property type="term" value="F:protein kinase activator activity"/>
    <property type="evidence" value="ECO:0007669"/>
    <property type="project" value="TreeGrafter"/>
</dbReference>
<evidence type="ECO:0000256" key="5">
    <source>
        <dbReference type="ARBA" id="ARBA00022679"/>
    </source>
</evidence>
<dbReference type="InterPro" id="IPR003660">
    <property type="entry name" value="HAMP_dom"/>
</dbReference>
<dbReference type="SUPFAM" id="SSF47384">
    <property type="entry name" value="Homodimeric domain of signal transducing histidine kinase"/>
    <property type="match status" value="1"/>
</dbReference>
<dbReference type="SMART" id="SM00388">
    <property type="entry name" value="HisKA"/>
    <property type="match status" value="1"/>
</dbReference>
<dbReference type="GO" id="GO:0007234">
    <property type="term" value="P:osmosensory signaling via phosphorelay pathway"/>
    <property type="evidence" value="ECO:0007669"/>
    <property type="project" value="TreeGrafter"/>
</dbReference>
<evidence type="ECO:0000256" key="3">
    <source>
        <dbReference type="ARBA" id="ARBA00012438"/>
    </source>
</evidence>
<dbReference type="SUPFAM" id="SSF158472">
    <property type="entry name" value="HAMP domain-like"/>
    <property type="match status" value="1"/>
</dbReference>
<evidence type="ECO:0000256" key="9">
    <source>
        <dbReference type="ARBA" id="ARBA00023012"/>
    </source>
</evidence>
<keyword evidence="5" id="KW-0808">Transferase</keyword>
<keyword evidence="4" id="KW-0597">Phosphoprotein</keyword>
<organism evidence="10">
    <name type="scientific">Thermomicrobium roseum</name>
    <dbReference type="NCBI Taxonomy" id="500"/>
    <lineage>
        <taxon>Bacteria</taxon>
        <taxon>Pseudomonadati</taxon>
        <taxon>Thermomicrobiota</taxon>
        <taxon>Thermomicrobia</taxon>
        <taxon>Thermomicrobiales</taxon>
        <taxon>Thermomicrobiaceae</taxon>
        <taxon>Thermomicrobium</taxon>
    </lineage>
</organism>
<comment type="caution">
    <text evidence="10">The sequence shown here is derived from an EMBL/GenBank/DDBJ whole genome shotgun (WGS) entry which is preliminary data.</text>
</comment>
<dbReference type="Gene3D" id="3.30.565.10">
    <property type="entry name" value="Histidine kinase-like ATPase, C-terminal domain"/>
    <property type="match status" value="1"/>
</dbReference>
<dbReference type="Pfam" id="PF00672">
    <property type="entry name" value="HAMP"/>
    <property type="match status" value="1"/>
</dbReference>
<dbReference type="AlphaFoldDB" id="A0A7C1K2N9"/>
<dbReference type="InterPro" id="IPR003661">
    <property type="entry name" value="HisK_dim/P_dom"/>
</dbReference>
<dbReference type="InterPro" id="IPR036890">
    <property type="entry name" value="HATPase_C_sf"/>
</dbReference>
<evidence type="ECO:0000256" key="2">
    <source>
        <dbReference type="ARBA" id="ARBA00004370"/>
    </source>
</evidence>
<dbReference type="FunFam" id="1.10.287.130:FF:000001">
    <property type="entry name" value="Two-component sensor histidine kinase"/>
    <property type="match status" value="1"/>
</dbReference>
<protein>
    <recommendedName>
        <fullName evidence="3">histidine kinase</fullName>
        <ecNumber evidence="3">2.7.13.3</ecNumber>
    </recommendedName>
</protein>
<dbReference type="SUPFAM" id="SSF55874">
    <property type="entry name" value="ATPase domain of HSP90 chaperone/DNA topoisomerase II/histidine kinase"/>
    <property type="match status" value="1"/>
</dbReference>
<keyword evidence="6" id="KW-0547">Nucleotide-binding</keyword>
<evidence type="ECO:0000256" key="1">
    <source>
        <dbReference type="ARBA" id="ARBA00000085"/>
    </source>
</evidence>
<reference evidence="10" key="1">
    <citation type="journal article" date="2020" name="mSystems">
        <title>Genome- and Community-Level Interaction Insights into Carbon Utilization and Element Cycling Functions of Hydrothermarchaeota in Hydrothermal Sediment.</title>
        <authorList>
            <person name="Zhou Z."/>
            <person name="Liu Y."/>
            <person name="Xu W."/>
            <person name="Pan J."/>
            <person name="Luo Z.H."/>
            <person name="Li M."/>
        </authorList>
    </citation>
    <scope>NUCLEOTIDE SEQUENCE [LARGE SCALE GENOMIC DNA]</scope>
    <source>
        <strain evidence="10">SpSt-222</strain>
    </source>
</reference>
<keyword evidence="8" id="KW-0067">ATP-binding</keyword>
<evidence type="ECO:0000256" key="4">
    <source>
        <dbReference type="ARBA" id="ARBA00022553"/>
    </source>
</evidence>
<dbReference type="EMBL" id="DSJL01000011">
    <property type="protein sequence ID" value="HEF65363.1"/>
    <property type="molecule type" value="Genomic_DNA"/>
</dbReference>
<dbReference type="PANTHER" id="PTHR42878:SF7">
    <property type="entry name" value="SENSOR HISTIDINE KINASE GLRK"/>
    <property type="match status" value="1"/>
</dbReference>
<gene>
    <name evidence="10" type="ORF">ENP47_07180</name>
</gene>
<dbReference type="Gene3D" id="6.10.340.10">
    <property type="match status" value="1"/>
</dbReference>
<sequence length="538" mass="57637">MTGSSCAIRRPWTILDGRLSWKLMLSHVAVALLTLTLVICAYAIRAIVLHGDDILLGHTVRYDPDFAQSTRLLAQLLPPHLTQEKGSPDSLTLLLRDLGAGAVPGSGPLGGSLNEHTGIVVVSVNGTVLSAAGVPELQVGDELEALPLPEWREAFQAALAGSQDLAQGGPLIRPAADGTVLVSAYPIRDSTGMLLGAVGLRTQPLATAPSSWLAALVTLVLGLGLVIGDFLVTAAIPAVLVSLPASLLLTRRMTRQLRELEAATDAIVRGELDRRVAVLTRDELGHLAERFNLLAIALERLEGQRRAFFANVTHDLRTPLTLIRAHAEALLERARPRDSSVRDGLERILAETDTLSRLVDDLFTLARLEERGLPLFLQPISVEDILADVVETLRPLARRAGRIAFSLDVEPGCPPLQGDPLRVRQIVLNLLHNALRHTPEGGVIRLTARREGAYVVVRVTDSGCGVPAEILAHPFTRYQPSSDPVRGSGLGLAVAKQLLEMQGGEIWIESQHGEGTTVSFLLPVATRDSSAAMATPGE</sequence>
<dbReference type="PROSITE" id="PS50109">
    <property type="entry name" value="HIS_KIN"/>
    <property type="match status" value="1"/>
</dbReference>
<dbReference type="GO" id="GO:0000156">
    <property type="term" value="F:phosphorelay response regulator activity"/>
    <property type="evidence" value="ECO:0007669"/>
    <property type="project" value="TreeGrafter"/>
</dbReference>
<keyword evidence="7 10" id="KW-0418">Kinase</keyword>
<dbReference type="Pfam" id="PF00512">
    <property type="entry name" value="HisKA"/>
    <property type="match status" value="1"/>
</dbReference>
<dbReference type="GO" id="GO:0016020">
    <property type="term" value="C:membrane"/>
    <property type="evidence" value="ECO:0007669"/>
    <property type="project" value="UniProtKB-SubCell"/>
</dbReference>
<keyword evidence="9" id="KW-0902">Two-component regulatory system</keyword>
<dbReference type="EC" id="2.7.13.3" evidence="3"/>
<dbReference type="SMART" id="SM00304">
    <property type="entry name" value="HAMP"/>
    <property type="match status" value="1"/>
</dbReference>
<dbReference type="PRINTS" id="PR00344">
    <property type="entry name" value="BCTRLSENSOR"/>
</dbReference>
<dbReference type="CDD" id="cd06225">
    <property type="entry name" value="HAMP"/>
    <property type="match status" value="1"/>
</dbReference>
<proteinExistence type="predicted"/>
<dbReference type="GO" id="GO:0000155">
    <property type="term" value="F:phosphorelay sensor kinase activity"/>
    <property type="evidence" value="ECO:0007669"/>
    <property type="project" value="InterPro"/>
</dbReference>
<dbReference type="InterPro" id="IPR003594">
    <property type="entry name" value="HATPase_dom"/>
</dbReference>
<evidence type="ECO:0000313" key="10">
    <source>
        <dbReference type="EMBL" id="HEF65363.1"/>
    </source>
</evidence>
<evidence type="ECO:0000256" key="6">
    <source>
        <dbReference type="ARBA" id="ARBA00022741"/>
    </source>
</evidence>
<dbReference type="InterPro" id="IPR050351">
    <property type="entry name" value="BphY/WalK/GraS-like"/>
</dbReference>
<dbReference type="CDD" id="cd00075">
    <property type="entry name" value="HATPase"/>
    <property type="match status" value="1"/>
</dbReference>
<dbReference type="Pfam" id="PF02518">
    <property type="entry name" value="HATPase_c"/>
    <property type="match status" value="1"/>
</dbReference>
<dbReference type="InterPro" id="IPR036097">
    <property type="entry name" value="HisK_dim/P_sf"/>
</dbReference>
<dbReference type="InterPro" id="IPR005467">
    <property type="entry name" value="His_kinase_dom"/>
</dbReference>
<comment type="catalytic activity">
    <reaction evidence="1">
        <text>ATP + protein L-histidine = ADP + protein N-phospho-L-histidine.</text>
        <dbReference type="EC" id="2.7.13.3"/>
    </reaction>
</comment>
<dbReference type="PANTHER" id="PTHR42878">
    <property type="entry name" value="TWO-COMPONENT HISTIDINE KINASE"/>
    <property type="match status" value="1"/>
</dbReference>
<dbReference type="SMART" id="SM00387">
    <property type="entry name" value="HATPase_c"/>
    <property type="match status" value="1"/>
</dbReference>
<dbReference type="InterPro" id="IPR004358">
    <property type="entry name" value="Sig_transdc_His_kin-like_C"/>
</dbReference>
<dbReference type="CDD" id="cd00082">
    <property type="entry name" value="HisKA"/>
    <property type="match status" value="1"/>
</dbReference>
<evidence type="ECO:0000256" key="7">
    <source>
        <dbReference type="ARBA" id="ARBA00022777"/>
    </source>
</evidence>
<dbReference type="GO" id="GO:0005524">
    <property type="term" value="F:ATP binding"/>
    <property type="evidence" value="ECO:0007669"/>
    <property type="project" value="UniProtKB-KW"/>
</dbReference>
<name>A0A7C1K2N9_THERO</name>
<dbReference type="PROSITE" id="PS50885">
    <property type="entry name" value="HAMP"/>
    <property type="match status" value="1"/>
</dbReference>
<dbReference type="Gene3D" id="1.10.287.130">
    <property type="match status" value="1"/>
</dbReference>
<accession>A0A7C1K2N9</accession>
<comment type="subcellular location">
    <subcellularLocation>
        <location evidence="2">Membrane</location>
    </subcellularLocation>
</comment>
<evidence type="ECO:0000256" key="8">
    <source>
        <dbReference type="ARBA" id="ARBA00022840"/>
    </source>
</evidence>